<evidence type="ECO:0000313" key="2">
    <source>
        <dbReference type="EMBL" id="ALG88604.1"/>
    </source>
</evidence>
<feature type="transmembrane region" description="Helical" evidence="1">
    <location>
        <begin position="228"/>
        <end position="250"/>
    </location>
</feature>
<keyword evidence="1" id="KW-1133">Transmembrane helix</keyword>
<feature type="transmembrane region" description="Helical" evidence="1">
    <location>
        <begin position="54"/>
        <end position="75"/>
    </location>
</feature>
<dbReference type="RefSeq" id="WP_181375119.1">
    <property type="nucleotide sequence ID" value="NZ_KT351734.1"/>
</dbReference>
<feature type="transmembrane region" description="Helical" evidence="1">
    <location>
        <begin position="109"/>
        <end position="129"/>
    </location>
</feature>
<name>A0A0N9NLG3_PECCA</name>
<dbReference type="AlphaFoldDB" id="A0A0N9NLG3"/>
<feature type="transmembrane region" description="Helical" evidence="1">
    <location>
        <begin position="198"/>
        <end position="216"/>
    </location>
</feature>
<feature type="transmembrane region" description="Helical" evidence="1">
    <location>
        <begin position="28"/>
        <end position="48"/>
    </location>
</feature>
<evidence type="ECO:0000256" key="1">
    <source>
        <dbReference type="SAM" id="Phobius"/>
    </source>
</evidence>
<protein>
    <submittedName>
        <fullName evidence="2">Conjugal transfer pilus acetylation protein TraX</fullName>
    </submittedName>
</protein>
<accession>A0A0N9NLG3</accession>
<dbReference type="NCBIfam" id="TIGR02755">
    <property type="entry name" value="TraX_Ftype"/>
    <property type="match status" value="1"/>
</dbReference>
<dbReference type="EMBL" id="KT351734">
    <property type="protein sequence ID" value="ALG88604.1"/>
    <property type="molecule type" value="Genomic_DNA"/>
</dbReference>
<keyword evidence="1" id="KW-0812">Transmembrane</keyword>
<geneLocation type="plasmid" evidence="2">
    <name>Drgb3</name>
</geneLocation>
<proteinExistence type="predicted"/>
<dbReference type="InterPro" id="IPR008875">
    <property type="entry name" value="TraX"/>
</dbReference>
<organism evidence="2">
    <name type="scientific">Pectobacterium carotovorum</name>
    <name type="common">Erwinia carotovora</name>
    <dbReference type="NCBI Taxonomy" id="554"/>
    <lineage>
        <taxon>Bacteria</taxon>
        <taxon>Pseudomonadati</taxon>
        <taxon>Pseudomonadota</taxon>
        <taxon>Gammaproteobacteria</taxon>
        <taxon>Enterobacterales</taxon>
        <taxon>Pectobacteriaceae</taxon>
        <taxon>Pectobacterium</taxon>
    </lineage>
</organism>
<reference evidence="2" key="1">
    <citation type="journal article" date="2015" name="Environ. Microbiol.">
        <title>Plasmids from the gut microbiome of cabbage root fly larvae encode SaxA that catalyses the conversion of the plant toxin 2-phenylethyl isothiocyanate.</title>
        <authorList>
            <person name="Welte C.U."/>
            <person name="de Graaf R.M."/>
            <person name="van den Bosch T.J."/>
            <person name="Op den Camp H.J."/>
            <person name="van Dam N.M."/>
            <person name="Jetten M.S."/>
        </authorList>
    </citation>
    <scope>NUCLEOTIDE SEQUENCE</scope>
    <source>
        <plasmid evidence="2">Drgb3</plasmid>
    </source>
</reference>
<dbReference type="InterPro" id="IPR014125">
    <property type="entry name" value="TraX_Ftype"/>
</dbReference>
<sequence length="252" mass="27225">MAGDTLSHPSATNAINILLWLSPRQRDLLKTVAFVAMVGDHLASAGVITGMVSLLLHAAGRVAFPLFALVCACNLSGRTLRQSSLNKLWLMAILAQPAFWFALNRAGVAWYQLNILFCFAAVMQGVRFVDGPAWRTALAALAAMLLYLPLSGASYGLRGVVLIVASVVLYRVSVILRPVAMVVWLATVLWLNLPNGPVMMLCGLTLTLAAWVGTQLCGQNSDRRLALGWYFSEAYVLHLTLIGVFVTLTLPA</sequence>
<dbReference type="Pfam" id="PF05857">
    <property type="entry name" value="TraX"/>
    <property type="match status" value="1"/>
</dbReference>
<feature type="transmembrane region" description="Helical" evidence="1">
    <location>
        <begin position="136"/>
        <end position="157"/>
    </location>
</feature>
<feature type="transmembrane region" description="Helical" evidence="1">
    <location>
        <begin position="169"/>
        <end position="191"/>
    </location>
</feature>
<keyword evidence="2" id="KW-0614">Plasmid</keyword>
<keyword evidence="1" id="KW-0472">Membrane</keyword>
<reference evidence="2" key="2">
    <citation type="submission" date="2015-07" db="EMBL/GenBank/DDBJ databases">
        <authorList>
            <person name="Welte C."/>
            <person name="de Graaf R."/>
            <person name="van den Bosch T.J.M."/>
            <person name="Op den Camp H."/>
            <person name="van Dam N."/>
            <person name="Jetten M."/>
        </authorList>
    </citation>
    <scope>NUCLEOTIDE SEQUENCE</scope>
    <source>
        <plasmid evidence="2">Drgb3</plasmid>
    </source>
</reference>